<dbReference type="OrthoDB" id="9814800at2"/>
<gene>
    <name evidence="3" type="ORF">Pla52o_19910</name>
</gene>
<dbReference type="SUPFAM" id="SSF48695">
    <property type="entry name" value="Multiheme cytochromes"/>
    <property type="match status" value="1"/>
</dbReference>
<keyword evidence="2" id="KW-1133">Transmembrane helix</keyword>
<dbReference type="EMBL" id="SJPT01000003">
    <property type="protein sequence ID" value="TWU24068.1"/>
    <property type="molecule type" value="Genomic_DNA"/>
</dbReference>
<proteinExistence type="predicted"/>
<evidence type="ECO:0000313" key="3">
    <source>
        <dbReference type="EMBL" id="TWU24068.1"/>
    </source>
</evidence>
<dbReference type="InterPro" id="IPR051829">
    <property type="entry name" value="Multiheme_Cytochr_ET"/>
</dbReference>
<dbReference type="Gene3D" id="1.10.1130.10">
    <property type="entry name" value="Flavocytochrome C3, Chain A"/>
    <property type="match status" value="1"/>
</dbReference>
<evidence type="ECO:0000313" key="4">
    <source>
        <dbReference type="Proteomes" id="UP000316304"/>
    </source>
</evidence>
<organism evidence="3 4">
    <name type="scientific">Novipirellula galeiformis</name>
    <dbReference type="NCBI Taxonomy" id="2528004"/>
    <lineage>
        <taxon>Bacteria</taxon>
        <taxon>Pseudomonadati</taxon>
        <taxon>Planctomycetota</taxon>
        <taxon>Planctomycetia</taxon>
        <taxon>Pirellulales</taxon>
        <taxon>Pirellulaceae</taxon>
        <taxon>Novipirellula</taxon>
    </lineage>
</organism>
<sequence>MYQGNIYRFAVFVLLVGWLAVALLVAGRDVREAAQANDAPPPETLASQLSDITAHNRSGVPESTHENTVGSQDTASLFVATIRRPDGPPRIDAGVVDPQGRSGTVACSTCHSVREPNFANRAPADLDQFHQGMTFTHGSITCYSCHNPNDADTLRLADSTTVEYVDVMTLCAQCHGAQYRDYQHGAHGGMNGYWDLSRGPQTRNNCIDCHDPHVPAFPKMTPTFKPRDRFLSPPADKDHGAAVRPFSRTMAIGFCCVNEADANESVRLREIITRSVSEGLDVDRITFTVVPHLRVGLGSRWLCGLLNDEVFLNSALSREVRRLEPECVRDPAAYASRLTENCDDPIRLLNLRWAV</sequence>
<dbReference type="PANTHER" id="PTHR35038">
    <property type="entry name" value="DISSIMILATORY SULFITE REDUCTASE SIRA"/>
    <property type="match status" value="1"/>
</dbReference>
<protein>
    <submittedName>
        <fullName evidence="3">Uncharacterized protein</fullName>
    </submittedName>
</protein>
<dbReference type="RefSeq" id="WP_146594323.1">
    <property type="nucleotide sequence ID" value="NZ_SJPT01000003.1"/>
</dbReference>
<evidence type="ECO:0000256" key="1">
    <source>
        <dbReference type="ARBA" id="ARBA00022729"/>
    </source>
</evidence>
<dbReference type="Proteomes" id="UP000316304">
    <property type="component" value="Unassembled WGS sequence"/>
</dbReference>
<name>A0A5C6CI26_9BACT</name>
<accession>A0A5C6CI26</accession>
<keyword evidence="4" id="KW-1185">Reference proteome</keyword>
<keyword evidence="2" id="KW-0812">Transmembrane</keyword>
<evidence type="ECO:0000256" key="2">
    <source>
        <dbReference type="SAM" id="Phobius"/>
    </source>
</evidence>
<dbReference type="AlphaFoldDB" id="A0A5C6CI26"/>
<comment type="caution">
    <text evidence="3">The sequence shown here is derived from an EMBL/GenBank/DDBJ whole genome shotgun (WGS) entry which is preliminary data.</text>
</comment>
<keyword evidence="1" id="KW-0732">Signal</keyword>
<feature type="transmembrane region" description="Helical" evidence="2">
    <location>
        <begin position="6"/>
        <end position="26"/>
    </location>
</feature>
<reference evidence="3 4" key="1">
    <citation type="submission" date="2019-02" db="EMBL/GenBank/DDBJ databases">
        <title>Deep-cultivation of Planctomycetes and their phenomic and genomic characterization uncovers novel biology.</title>
        <authorList>
            <person name="Wiegand S."/>
            <person name="Jogler M."/>
            <person name="Boedeker C."/>
            <person name="Pinto D."/>
            <person name="Vollmers J."/>
            <person name="Rivas-Marin E."/>
            <person name="Kohn T."/>
            <person name="Peeters S.H."/>
            <person name="Heuer A."/>
            <person name="Rast P."/>
            <person name="Oberbeckmann S."/>
            <person name="Bunk B."/>
            <person name="Jeske O."/>
            <person name="Meyerdierks A."/>
            <person name="Storesund J.E."/>
            <person name="Kallscheuer N."/>
            <person name="Luecker S."/>
            <person name="Lage O.M."/>
            <person name="Pohl T."/>
            <person name="Merkel B.J."/>
            <person name="Hornburger P."/>
            <person name="Mueller R.-W."/>
            <person name="Bruemmer F."/>
            <person name="Labrenz M."/>
            <person name="Spormann A.M."/>
            <person name="Op Den Camp H."/>
            <person name="Overmann J."/>
            <person name="Amann R."/>
            <person name="Jetten M.S.M."/>
            <person name="Mascher T."/>
            <person name="Medema M.H."/>
            <person name="Devos D.P."/>
            <person name="Kaster A.-K."/>
            <person name="Ovreas L."/>
            <person name="Rohde M."/>
            <person name="Galperin M.Y."/>
            <person name="Jogler C."/>
        </authorList>
    </citation>
    <scope>NUCLEOTIDE SEQUENCE [LARGE SCALE GENOMIC DNA]</scope>
    <source>
        <strain evidence="3 4">Pla52o</strain>
    </source>
</reference>
<dbReference type="InterPro" id="IPR036280">
    <property type="entry name" value="Multihaem_cyt_sf"/>
</dbReference>
<keyword evidence="2" id="KW-0472">Membrane</keyword>